<proteinExistence type="predicted"/>
<gene>
    <name evidence="2" type="ORF">HKBW3S42_01967</name>
</gene>
<sequence>MRLSADIGISQTTVIWLNEQRFDAIHVRDSKMHRASDTEIIRKAKKEKRIVLTCDLDFGDIVSASGEKCPSVIILRLENETPSNVNSRLKQVLKESSEDLKKGAIISVEETRHRVRPLPL</sequence>
<evidence type="ECO:0000313" key="2">
    <source>
        <dbReference type="EMBL" id="GFP33630.1"/>
    </source>
</evidence>
<dbReference type="InterPro" id="IPR041049">
    <property type="entry name" value="DUF5615"/>
</dbReference>
<accession>A0A6V8PNB5</accession>
<feature type="domain" description="DUF5615" evidence="1">
    <location>
        <begin position="1"/>
        <end position="110"/>
    </location>
</feature>
<dbReference type="Pfam" id="PF18480">
    <property type="entry name" value="DUF5615"/>
    <property type="match status" value="1"/>
</dbReference>
<dbReference type="AlphaFoldDB" id="A0A6V8PNB5"/>
<protein>
    <recommendedName>
        <fullName evidence="1">DUF5615 domain-containing protein</fullName>
    </recommendedName>
</protein>
<organism evidence="2 3">
    <name type="scientific">Candidatus Hakubella thermalkaliphila</name>
    <dbReference type="NCBI Taxonomy" id="2754717"/>
    <lineage>
        <taxon>Bacteria</taxon>
        <taxon>Bacillati</taxon>
        <taxon>Actinomycetota</taxon>
        <taxon>Actinomycetota incertae sedis</taxon>
        <taxon>Candidatus Hakubellales</taxon>
        <taxon>Candidatus Hakubellaceae</taxon>
        <taxon>Candidatus Hakubella</taxon>
    </lineage>
</organism>
<dbReference type="EMBL" id="BLSA01000610">
    <property type="protein sequence ID" value="GFP33630.1"/>
    <property type="molecule type" value="Genomic_DNA"/>
</dbReference>
<comment type="caution">
    <text evidence="2">The sequence shown here is derived from an EMBL/GenBank/DDBJ whole genome shotgun (WGS) entry which is preliminary data.</text>
</comment>
<reference evidence="2 3" key="1">
    <citation type="journal article" date="2020" name="Front. Microbiol.">
        <title>Single-cell genomics of novel Actinobacteria with the Wood-Ljungdahl pathway discovered in a serpentinizing system.</title>
        <authorList>
            <person name="Merino N."/>
            <person name="Kawai M."/>
            <person name="Boyd E.S."/>
            <person name="Colman D.R."/>
            <person name="McGlynn S.E."/>
            <person name="Nealson K.H."/>
            <person name="Kurokawa K."/>
            <person name="Hongoh Y."/>
        </authorList>
    </citation>
    <scope>NUCLEOTIDE SEQUENCE [LARGE SCALE GENOMIC DNA]</scope>
    <source>
        <strain evidence="2 3">S42</strain>
    </source>
</reference>
<dbReference type="Proteomes" id="UP000568877">
    <property type="component" value="Unassembled WGS sequence"/>
</dbReference>
<evidence type="ECO:0000313" key="3">
    <source>
        <dbReference type="Proteomes" id="UP000568877"/>
    </source>
</evidence>
<evidence type="ECO:0000259" key="1">
    <source>
        <dbReference type="Pfam" id="PF18480"/>
    </source>
</evidence>
<name>A0A6V8PNB5_9ACTN</name>